<dbReference type="Gene3D" id="3.40.50.150">
    <property type="entry name" value="Vaccinia Virus protein VP39"/>
    <property type="match status" value="1"/>
</dbReference>
<comment type="caution">
    <text evidence="6">The sequence shown here is derived from an EMBL/GenBank/DDBJ whole genome shotgun (WGS) entry which is preliminary data.</text>
</comment>
<feature type="compositionally biased region" description="Basic and acidic residues" evidence="4">
    <location>
        <begin position="535"/>
        <end position="548"/>
    </location>
</feature>
<dbReference type="InterPro" id="IPR029063">
    <property type="entry name" value="SAM-dependent_MTases_sf"/>
</dbReference>
<dbReference type="Proteomes" id="UP000297635">
    <property type="component" value="Unassembled WGS sequence"/>
</dbReference>
<feature type="region of interest" description="Disordered" evidence="4">
    <location>
        <begin position="384"/>
        <end position="491"/>
    </location>
</feature>
<dbReference type="Gene3D" id="3.30.2130.30">
    <property type="match status" value="1"/>
</dbReference>
<dbReference type="PROSITE" id="PS00092">
    <property type="entry name" value="N6_MTASE"/>
    <property type="match status" value="1"/>
</dbReference>
<protein>
    <submittedName>
        <fullName evidence="6">RNA methyltransferase</fullName>
    </submittedName>
</protein>
<evidence type="ECO:0000313" key="7">
    <source>
        <dbReference type="Proteomes" id="UP000297635"/>
    </source>
</evidence>
<accession>A0A4Z0V4R1</accession>
<dbReference type="GeneID" id="82148822"/>
<dbReference type="Pfam" id="PF02926">
    <property type="entry name" value="THUMP"/>
    <property type="match status" value="1"/>
</dbReference>
<dbReference type="PROSITE" id="PS01261">
    <property type="entry name" value="UPF0020"/>
    <property type="match status" value="1"/>
</dbReference>
<feature type="compositionally biased region" description="Basic and acidic residues" evidence="4">
    <location>
        <begin position="458"/>
        <end position="490"/>
    </location>
</feature>
<dbReference type="PRINTS" id="PR00507">
    <property type="entry name" value="N12N6MTFRASE"/>
</dbReference>
<dbReference type="InterPro" id="IPR002052">
    <property type="entry name" value="DNA_methylase_N6_adenine_CS"/>
</dbReference>
<keyword evidence="7" id="KW-1185">Reference proteome</keyword>
<dbReference type="GO" id="GO:0008990">
    <property type="term" value="F:rRNA (guanine-N2-)-methyltransferase activity"/>
    <property type="evidence" value="ECO:0007669"/>
    <property type="project" value="TreeGrafter"/>
</dbReference>
<feature type="region of interest" description="Disordered" evidence="4">
    <location>
        <begin position="508"/>
        <end position="548"/>
    </location>
</feature>
<evidence type="ECO:0000256" key="3">
    <source>
        <dbReference type="PROSITE-ProRule" id="PRU00529"/>
    </source>
</evidence>
<sequence length="548" mass="62014">MSQKFEMVAKTLKGLEEVLAEELRTLGAENVEPGCRMVSFEGDLAMMYRANLCCRTALSILRPIYKFIASDPDTLYEMVKEYDWGGVLTLGKTFSIDTTSHSNEFTHSRFVTYRVKDAIVDWFKDRFGPDKRPGVRLSDADVMLNVHIDGTRVTLSLNSSGESLHKRGWRVAQTDAPINEVLAAGIILKSGWRGDCPLIDPMCGSGTFLIEAALIAAGIKPGSYRETWPFSQWRDWDPELFESVLHEGEEPREIPFKIYGSDISPKAIDIAERNVLSAGVDEYINLKVRSIQQWEEAPMAGTPGVIITNPPYGERIKPEDLEGLYRTMGTKFKRVFCGYHSWVISSNDDCLTHIGLTPSVREQMQNGGLDCELREYVSFEGSKSDFRASGGTIKGDRPVREERNKKLARKSDSEWTRDARSKGMGGKRSDKPSGPRRGLPKDTPLSEKYRPKAGGFARNEERRRKFKEETAREGERRFRHQGRETSREDFRDEAEELLARRRNIHALKSLGESPKMPSLPSAGGTFMRTRRRGWKRPDAPGDNKESNE</sequence>
<proteinExistence type="predicted"/>
<keyword evidence="1 6" id="KW-0489">Methyltransferase</keyword>
<dbReference type="PANTHER" id="PTHR47313:SF1">
    <property type="entry name" value="RIBOSOMAL RNA LARGE SUBUNIT METHYLTRANSFERASE K_L"/>
    <property type="match status" value="1"/>
</dbReference>
<dbReference type="PANTHER" id="PTHR47313">
    <property type="entry name" value="RIBOSOMAL RNA LARGE SUBUNIT METHYLTRANSFERASE K/L"/>
    <property type="match status" value="1"/>
</dbReference>
<evidence type="ECO:0000256" key="2">
    <source>
        <dbReference type="ARBA" id="ARBA00022679"/>
    </source>
</evidence>
<dbReference type="EMBL" id="SJSA01000001">
    <property type="protein sequence ID" value="TGG39791.1"/>
    <property type="molecule type" value="Genomic_DNA"/>
</dbReference>
<organism evidence="6 7">
    <name type="scientific">Duncaniella freteri</name>
    <dbReference type="NCBI Taxonomy" id="2530391"/>
    <lineage>
        <taxon>Bacteria</taxon>
        <taxon>Pseudomonadati</taxon>
        <taxon>Bacteroidota</taxon>
        <taxon>Bacteroidia</taxon>
        <taxon>Bacteroidales</taxon>
        <taxon>Muribaculaceae</taxon>
        <taxon>Duncaniella</taxon>
    </lineage>
</organism>
<dbReference type="GO" id="GO:0003723">
    <property type="term" value="F:RNA binding"/>
    <property type="evidence" value="ECO:0007669"/>
    <property type="project" value="UniProtKB-UniRule"/>
</dbReference>
<dbReference type="PROSITE" id="PS51165">
    <property type="entry name" value="THUMP"/>
    <property type="match status" value="1"/>
</dbReference>
<dbReference type="AlphaFoldDB" id="A0A4Z0V4R1"/>
<dbReference type="RefSeq" id="WP_135470622.1">
    <property type="nucleotide sequence ID" value="NZ_CASJDB010000006.1"/>
</dbReference>
<evidence type="ECO:0000313" key="6">
    <source>
        <dbReference type="EMBL" id="TGG39791.1"/>
    </source>
</evidence>
<dbReference type="SUPFAM" id="SSF53335">
    <property type="entry name" value="S-adenosyl-L-methionine-dependent methyltransferases"/>
    <property type="match status" value="1"/>
</dbReference>
<evidence type="ECO:0000256" key="4">
    <source>
        <dbReference type="SAM" id="MobiDB-lite"/>
    </source>
</evidence>
<dbReference type="InterPro" id="IPR053943">
    <property type="entry name" value="RlmKL-like_Mtase_CS"/>
</dbReference>
<feature type="compositionally biased region" description="Basic and acidic residues" evidence="4">
    <location>
        <begin position="394"/>
        <end position="433"/>
    </location>
</feature>
<dbReference type="Pfam" id="PF01170">
    <property type="entry name" value="UPF0020"/>
    <property type="match status" value="1"/>
</dbReference>
<feature type="domain" description="THUMP" evidence="5">
    <location>
        <begin position="46"/>
        <end position="159"/>
    </location>
</feature>
<evidence type="ECO:0000259" key="5">
    <source>
        <dbReference type="PROSITE" id="PS51165"/>
    </source>
</evidence>
<gene>
    <name evidence="6" type="ORF">EZ315_03390</name>
</gene>
<dbReference type="GO" id="GO:0070043">
    <property type="term" value="F:rRNA (guanine-N7-)-methyltransferase activity"/>
    <property type="evidence" value="ECO:0007669"/>
    <property type="project" value="TreeGrafter"/>
</dbReference>
<reference evidence="6 7" key="1">
    <citation type="submission" date="2019-02" db="EMBL/GenBank/DDBJ databases">
        <title>Isolation and identification of novel species under the genus Muribaculum.</title>
        <authorList>
            <person name="Miyake S."/>
            <person name="Ding Y."/>
            <person name="Low A."/>
            <person name="Soh M."/>
            <person name="Seedorf H."/>
        </authorList>
    </citation>
    <scope>NUCLEOTIDE SEQUENCE [LARGE SCALE GENOMIC DNA]</scope>
    <source>
        <strain evidence="6 7">TLL-A3</strain>
    </source>
</reference>
<dbReference type="InterPro" id="IPR000241">
    <property type="entry name" value="RlmKL-like_Mtase"/>
</dbReference>
<name>A0A4Z0V4R1_9BACT</name>
<dbReference type="CDD" id="cd11715">
    <property type="entry name" value="THUMP_AdoMetMT"/>
    <property type="match status" value="1"/>
</dbReference>
<keyword evidence="2 6" id="KW-0808">Transferase</keyword>
<keyword evidence="3" id="KW-0694">RNA-binding</keyword>
<dbReference type="InterPro" id="IPR004114">
    <property type="entry name" value="THUMP_dom"/>
</dbReference>
<evidence type="ECO:0000256" key="1">
    <source>
        <dbReference type="ARBA" id="ARBA00022603"/>
    </source>
</evidence>
<dbReference type="Pfam" id="PF22020">
    <property type="entry name" value="RlmL_1st"/>
    <property type="match status" value="1"/>
</dbReference>
<dbReference type="SMART" id="SM00981">
    <property type="entry name" value="THUMP"/>
    <property type="match status" value="1"/>
</dbReference>
<dbReference type="InterPro" id="IPR054170">
    <property type="entry name" value="RlmL_1st"/>
</dbReference>